<keyword evidence="3" id="KW-1133">Transmembrane helix</keyword>
<evidence type="ECO:0000313" key="9">
    <source>
        <dbReference type="Ensembl" id="ENSCPVP00000012431.1"/>
    </source>
</evidence>
<dbReference type="Pfam" id="PF00200">
    <property type="entry name" value="Disintegrin"/>
    <property type="match status" value="1"/>
</dbReference>
<feature type="disulfide bond" evidence="7">
    <location>
        <begin position="650"/>
        <end position="659"/>
    </location>
</feature>
<evidence type="ECO:0000256" key="2">
    <source>
        <dbReference type="ARBA" id="ARBA00022692"/>
    </source>
</evidence>
<dbReference type="GO" id="GO:0004222">
    <property type="term" value="F:metalloendopeptidase activity"/>
    <property type="evidence" value="ECO:0007669"/>
    <property type="project" value="InterPro"/>
</dbReference>
<dbReference type="InterPro" id="IPR000742">
    <property type="entry name" value="EGF"/>
</dbReference>
<reference evidence="9" key="3">
    <citation type="submission" date="2025-09" db="UniProtKB">
        <authorList>
            <consortium name="Ensembl"/>
        </authorList>
    </citation>
    <scope>IDENTIFICATION</scope>
</reference>
<evidence type="ECO:0000256" key="8">
    <source>
        <dbReference type="PROSITE-ProRule" id="PRU00276"/>
    </source>
</evidence>
<name>A0A8C3MWX5_GEOPR</name>
<dbReference type="SMART" id="SM00608">
    <property type="entry name" value="ACR"/>
    <property type="match status" value="1"/>
</dbReference>
<dbReference type="Pfam" id="PF01421">
    <property type="entry name" value="Reprolysin"/>
    <property type="match status" value="1"/>
</dbReference>
<dbReference type="InterPro" id="IPR002870">
    <property type="entry name" value="Peptidase_M12B_N"/>
</dbReference>
<dbReference type="PROSITE" id="PS50026">
    <property type="entry name" value="EGF_3"/>
    <property type="match status" value="1"/>
</dbReference>
<dbReference type="PROSITE" id="PS50214">
    <property type="entry name" value="DISINTEGRIN_2"/>
    <property type="match status" value="1"/>
</dbReference>
<keyword evidence="2" id="KW-0812">Transmembrane</keyword>
<dbReference type="PANTHER" id="PTHR11905:SF251">
    <property type="entry name" value="MEDIATOR COMPLEX SUBUNIT 6"/>
    <property type="match status" value="1"/>
</dbReference>
<dbReference type="CDD" id="cd04269">
    <property type="entry name" value="ZnMc_adamalysin_II_like"/>
    <property type="match status" value="1"/>
</dbReference>
<dbReference type="SMART" id="SM00050">
    <property type="entry name" value="DISIN"/>
    <property type="match status" value="1"/>
</dbReference>
<dbReference type="FunFam" id="3.40.390.10:FF:000002">
    <property type="entry name" value="Disintegrin and metalloproteinase domain-containing protein 22"/>
    <property type="match status" value="1"/>
</dbReference>
<dbReference type="InterPro" id="IPR034027">
    <property type="entry name" value="Reprolysin_adamalysin"/>
</dbReference>
<dbReference type="PROSITE" id="PS01186">
    <property type="entry name" value="EGF_2"/>
    <property type="match status" value="1"/>
</dbReference>
<dbReference type="Ensembl" id="ENSCPVT00000012998.2">
    <property type="protein sequence ID" value="ENSCPVP00000012431.1"/>
    <property type="gene ID" value="ENSCPVG00000009111.2"/>
</dbReference>
<dbReference type="InterPro" id="IPR006586">
    <property type="entry name" value="ADAM_Cys-rich"/>
</dbReference>
<dbReference type="GO" id="GO:1990913">
    <property type="term" value="C:sperm head plasma membrane"/>
    <property type="evidence" value="ECO:0007669"/>
    <property type="project" value="TreeGrafter"/>
</dbReference>
<evidence type="ECO:0000256" key="7">
    <source>
        <dbReference type="PROSITE-ProRule" id="PRU00076"/>
    </source>
</evidence>
<dbReference type="Pfam" id="PF01562">
    <property type="entry name" value="Pep_M12B_propep"/>
    <property type="match status" value="1"/>
</dbReference>
<dbReference type="GO" id="GO:0009897">
    <property type="term" value="C:external side of plasma membrane"/>
    <property type="evidence" value="ECO:0007669"/>
    <property type="project" value="TreeGrafter"/>
</dbReference>
<keyword evidence="7" id="KW-0245">EGF-like domain</keyword>
<feature type="binding site" evidence="8">
    <location>
        <position position="345"/>
    </location>
    <ligand>
        <name>Zn(2+)</name>
        <dbReference type="ChEBI" id="CHEBI:29105"/>
        <note>catalytic</note>
    </ligand>
</feature>
<dbReference type="InterPro" id="IPR001590">
    <property type="entry name" value="Peptidase_M12B"/>
</dbReference>
<feature type="active site" evidence="8">
    <location>
        <position position="336"/>
    </location>
</feature>
<dbReference type="FunFam" id="4.10.70.10:FF:000001">
    <property type="entry name" value="Disintegrin and metalloproteinase domain-containing protein 22"/>
    <property type="match status" value="1"/>
</dbReference>
<keyword evidence="8" id="KW-0862">Zinc</keyword>
<feature type="binding site" evidence="8">
    <location>
        <position position="339"/>
    </location>
    <ligand>
        <name>Zn(2+)</name>
        <dbReference type="ChEBI" id="CHEBI:29105"/>
        <note>catalytic</note>
    </ligand>
</feature>
<evidence type="ECO:0000256" key="5">
    <source>
        <dbReference type="ARBA" id="ARBA00023157"/>
    </source>
</evidence>
<evidence type="ECO:0000256" key="1">
    <source>
        <dbReference type="ARBA" id="ARBA00004479"/>
    </source>
</evidence>
<evidence type="ECO:0000256" key="3">
    <source>
        <dbReference type="ARBA" id="ARBA00022989"/>
    </source>
</evidence>
<dbReference type="InterPro" id="IPR024079">
    <property type="entry name" value="MetalloPept_cat_dom_sf"/>
</dbReference>
<proteinExistence type="predicted"/>
<feature type="binding site" evidence="8">
    <location>
        <position position="335"/>
    </location>
    <ligand>
        <name>Zn(2+)</name>
        <dbReference type="ChEBI" id="CHEBI:29105"/>
        <note>catalytic</note>
    </ligand>
</feature>
<keyword evidence="5 7" id="KW-1015">Disulfide bond</keyword>
<keyword evidence="10" id="KW-1185">Reference proteome</keyword>
<dbReference type="Pfam" id="PF08516">
    <property type="entry name" value="ADAM_CR"/>
    <property type="match status" value="1"/>
</dbReference>
<dbReference type="PROSITE" id="PS00427">
    <property type="entry name" value="DISINTEGRIN_1"/>
    <property type="match status" value="1"/>
</dbReference>
<protein>
    <submittedName>
        <fullName evidence="9">Uncharacterized protein</fullName>
    </submittedName>
</protein>
<sequence length="751" mass="83113">MGPLPGLLLLLLLLGVAGCSGARAARPAEPRAAWVTVPRQLSARGGDGAPGLSYWLNVGGRPRVLRLQPRRGLVSRPFTLVTYGRDGARREEHPFVRDNCFYQGDVVGSPGSLVALSTCSRGLHGVLWVENDTYQIEPVPNDPAFRHILYRMEGDNSSEGASCGLTPEVLQQQKAVLPWFKAPKSAGEYEKLRDWWTHIRYVKMVVVVDHVRFVKSGRSKSKVLKDVMQVINAGDVLCKQLSIRLFLIGLEIWTEKNIINVTNSIPQVLGAFNAWRKSDLLPRMYHDVAHLFAYQWFGSSLGLAYIGTVCDSHWAAAVISFTDKKISSVTITFVHELGHNLGMVHDKPECNCKRKTCIMYEHNSDTDSFSDCSYKEYFELVVNGAPCLRQPPAPGSFYTGISEYCGNKIVERGEQCDCGSAASCRRDTCCRTNCTFTAGSSCAAGRCCKNCKVLPAGTLCRASTGSCDLPEYCNGISPQCPLDVYLQDGTPCNDGVYCYQGKCSSHNEKCQRLFGKQAKVAPLDCFKAVNTQGDRFGNCGIRDNIYFAKCSTKNVLCGRLQCENIVIIPFLQNHVTLVQTPVRDKNCWGLDYHVGVPRADVGAVEDGTPCGSDMLCINRTCMSVSVLNYDCNMTKCHDRGMCNNRKNCHCEYGWAPPYCESEGFGGSVDSGPAPPKKAERAKVRLALLGLYSVIWNYSASVPYLEYLQYLIDTLSDYLRGFLSALFSDSFFSYNRMCPCSSMECYTEALSF</sequence>
<dbReference type="InterPro" id="IPR018358">
    <property type="entry name" value="Disintegrin_CS"/>
</dbReference>
<feature type="disulfide bond" evidence="8">
    <location>
        <begin position="352"/>
        <end position="357"/>
    </location>
</feature>
<feature type="disulfide bond" evidence="6">
    <location>
        <begin position="460"/>
        <end position="480"/>
    </location>
</feature>
<dbReference type="Proteomes" id="UP000694382">
    <property type="component" value="Chromosome 5"/>
</dbReference>
<evidence type="ECO:0000256" key="6">
    <source>
        <dbReference type="PROSITE-ProRule" id="PRU00068"/>
    </source>
</evidence>
<dbReference type="SUPFAM" id="SSF55486">
    <property type="entry name" value="Metalloproteases ('zincins'), catalytic domain"/>
    <property type="match status" value="1"/>
</dbReference>
<dbReference type="PANTHER" id="PTHR11905">
    <property type="entry name" value="ADAM A DISINTEGRIN AND METALLOPROTEASE DOMAIN"/>
    <property type="match status" value="1"/>
</dbReference>
<dbReference type="Gene3D" id="3.40.390.10">
    <property type="entry name" value="Collagenase (Catalytic Domain)"/>
    <property type="match status" value="1"/>
</dbReference>
<comment type="subcellular location">
    <subcellularLocation>
        <location evidence="1">Membrane</location>
        <topology evidence="1">Single-pass type I membrane protein</topology>
    </subcellularLocation>
</comment>
<dbReference type="PRINTS" id="PR00289">
    <property type="entry name" value="DISINTEGRIN"/>
</dbReference>
<evidence type="ECO:0000313" key="10">
    <source>
        <dbReference type="Proteomes" id="UP000694382"/>
    </source>
</evidence>
<dbReference type="InterPro" id="IPR036436">
    <property type="entry name" value="Disintegrin_dom_sf"/>
</dbReference>
<dbReference type="Gene3D" id="4.10.70.10">
    <property type="entry name" value="Disintegrin domain"/>
    <property type="match status" value="1"/>
</dbReference>
<dbReference type="GO" id="GO:0006508">
    <property type="term" value="P:proteolysis"/>
    <property type="evidence" value="ECO:0007669"/>
    <property type="project" value="InterPro"/>
</dbReference>
<organism evidence="9 10">
    <name type="scientific">Geospiza parvula</name>
    <name type="common">Small tree-finch</name>
    <name type="synonym">Camarhynchus parvulus</name>
    <dbReference type="NCBI Taxonomy" id="87175"/>
    <lineage>
        <taxon>Eukaryota</taxon>
        <taxon>Metazoa</taxon>
        <taxon>Chordata</taxon>
        <taxon>Craniata</taxon>
        <taxon>Vertebrata</taxon>
        <taxon>Euteleostomi</taxon>
        <taxon>Archelosauria</taxon>
        <taxon>Archosauria</taxon>
        <taxon>Dinosauria</taxon>
        <taxon>Saurischia</taxon>
        <taxon>Theropoda</taxon>
        <taxon>Coelurosauria</taxon>
        <taxon>Aves</taxon>
        <taxon>Neognathae</taxon>
        <taxon>Neoaves</taxon>
        <taxon>Telluraves</taxon>
        <taxon>Australaves</taxon>
        <taxon>Passeriformes</taxon>
        <taxon>Thraupidae</taxon>
        <taxon>Camarhynchus</taxon>
    </lineage>
</organism>
<comment type="caution">
    <text evidence="7">Lacks conserved residue(s) required for the propagation of feature annotation.</text>
</comment>
<reference evidence="9" key="1">
    <citation type="submission" date="2020-02" db="EMBL/GenBank/DDBJ databases">
        <authorList>
            <person name="Enbody D E."/>
            <person name="Pettersson E M."/>
        </authorList>
    </citation>
    <scope>NUCLEOTIDE SEQUENCE [LARGE SCALE GENOMIC DNA]</scope>
</reference>
<evidence type="ECO:0000256" key="4">
    <source>
        <dbReference type="ARBA" id="ARBA00023136"/>
    </source>
</evidence>
<dbReference type="GO" id="GO:0046872">
    <property type="term" value="F:metal ion binding"/>
    <property type="evidence" value="ECO:0007669"/>
    <property type="project" value="UniProtKB-KW"/>
</dbReference>
<dbReference type="GO" id="GO:0008584">
    <property type="term" value="P:male gonad development"/>
    <property type="evidence" value="ECO:0007669"/>
    <property type="project" value="TreeGrafter"/>
</dbReference>
<reference evidence="9" key="2">
    <citation type="submission" date="2025-08" db="UniProtKB">
        <authorList>
            <consortium name="Ensembl"/>
        </authorList>
    </citation>
    <scope>IDENTIFICATION</scope>
</reference>
<accession>A0A8C3MWX5</accession>
<dbReference type="PROSITE" id="PS50215">
    <property type="entry name" value="ADAM_MEPRO"/>
    <property type="match status" value="1"/>
</dbReference>
<dbReference type="InterPro" id="IPR001762">
    <property type="entry name" value="Disintegrin_dom"/>
</dbReference>
<keyword evidence="8" id="KW-0479">Metal-binding</keyword>
<dbReference type="SUPFAM" id="SSF57552">
    <property type="entry name" value="Blood coagulation inhibitor (disintegrin)"/>
    <property type="match status" value="1"/>
</dbReference>
<keyword evidence="4" id="KW-0472">Membrane</keyword>
<dbReference type="AlphaFoldDB" id="A0A8C3MWX5"/>